<keyword evidence="2" id="KW-1185">Reference proteome</keyword>
<protein>
    <submittedName>
        <fullName evidence="1">Uncharacterized protein (DUF924 family)</fullName>
    </submittedName>
</protein>
<dbReference type="Gene3D" id="1.20.58.320">
    <property type="entry name" value="TPR-like"/>
    <property type="match status" value="1"/>
</dbReference>
<organism evidence="1 2">
    <name type="scientific">Halomonas campaniensis</name>
    <dbReference type="NCBI Taxonomy" id="213554"/>
    <lineage>
        <taxon>Bacteria</taxon>
        <taxon>Pseudomonadati</taxon>
        <taxon>Pseudomonadota</taxon>
        <taxon>Gammaproteobacteria</taxon>
        <taxon>Oceanospirillales</taxon>
        <taxon>Halomonadaceae</taxon>
        <taxon>Halomonas</taxon>
    </lineage>
</organism>
<comment type="caution">
    <text evidence="1">The sequence shown here is derived from an EMBL/GenBank/DDBJ whole genome shotgun (WGS) entry which is preliminary data.</text>
</comment>
<name>A0A7W5K1S4_9GAMM</name>
<dbReference type="EMBL" id="JACHZF010000007">
    <property type="protein sequence ID" value="MBB3330342.1"/>
    <property type="molecule type" value="Genomic_DNA"/>
</dbReference>
<gene>
    <name evidence="1" type="ORF">BDK63_001199</name>
</gene>
<reference evidence="1 2" key="1">
    <citation type="submission" date="2020-08" db="EMBL/GenBank/DDBJ databases">
        <title>Genomic Encyclopedia of Archaeal and Bacterial Type Strains, Phase II (KMG-II): from individual species to whole genera.</title>
        <authorList>
            <person name="Goeker M."/>
        </authorList>
    </citation>
    <scope>NUCLEOTIDE SEQUENCE [LARGE SCALE GENOMIC DNA]</scope>
    <source>
        <strain evidence="1 2">5AG</strain>
    </source>
</reference>
<sequence length="183" mass="20992">MARLPAVDEVIGFWFGELEPAQWFRKDPALDAEIATRFAALLEAAGRGELWSWRLSARGRLAEVIVLDQFSRNIHRDTPLAFARDPVALVLAQEAVAHRIDRHLDVAWRAFLYMPWMHSESLAIHDEALGLFDQPGLEENLRFEHRHRDIIARFGRYPHRNAILGRSSTPEELAFLEQPGSSF</sequence>
<dbReference type="SUPFAM" id="SSF48452">
    <property type="entry name" value="TPR-like"/>
    <property type="match status" value="1"/>
</dbReference>
<dbReference type="InterPro" id="IPR010323">
    <property type="entry name" value="DUF924"/>
</dbReference>
<proteinExistence type="predicted"/>
<evidence type="ECO:0000313" key="2">
    <source>
        <dbReference type="Proteomes" id="UP000553442"/>
    </source>
</evidence>
<dbReference type="Gene3D" id="1.25.40.10">
    <property type="entry name" value="Tetratricopeptide repeat domain"/>
    <property type="match status" value="1"/>
</dbReference>
<dbReference type="RefSeq" id="WP_183330458.1">
    <property type="nucleotide sequence ID" value="NZ_JACHZF010000007.1"/>
</dbReference>
<dbReference type="Proteomes" id="UP000553442">
    <property type="component" value="Unassembled WGS sequence"/>
</dbReference>
<dbReference type="InterPro" id="IPR011990">
    <property type="entry name" value="TPR-like_helical_dom_sf"/>
</dbReference>
<accession>A0A7W5K1S4</accession>
<dbReference type="Pfam" id="PF06041">
    <property type="entry name" value="DUF924"/>
    <property type="match status" value="1"/>
</dbReference>
<evidence type="ECO:0000313" key="1">
    <source>
        <dbReference type="EMBL" id="MBB3330342.1"/>
    </source>
</evidence>
<dbReference type="AlphaFoldDB" id="A0A7W5K1S4"/>